<name>A0A0F6YHA3_9BACT</name>
<dbReference type="AlphaFoldDB" id="A0A0F6YHA3"/>
<keyword evidence="2 5" id="KW-0812">Transmembrane</keyword>
<feature type="transmembrane region" description="Helical" evidence="5">
    <location>
        <begin position="365"/>
        <end position="385"/>
    </location>
</feature>
<dbReference type="GO" id="GO:0035435">
    <property type="term" value="P:phosphate ion transmembrane transport"/>
    <property type="evidence" value="ECO:0007669"/>
    <property type="project" value="TreeGrafter"/>
</dbReference>
<dbReference type="Proteomes" id="UP000034883">
    <property type="component" value="Chromosome"/>
</dbReference>
<dbReference type="InterPro" id="IPR000849">
    <property type="entry name" value="Sugar_P_transporter"/>
</dbReference>
<proteinExistence type="predicted"/>
<dbReference type="InterPro" id="IPR011701">
    <property type="entry name" value="MFS"/>
</dbReference>
<keyword evidence="7" id="KW-1185">Reference proteome</keyword>
<feature type="transmembrane region" description="Helical" evidence="5">
    <location>
        <begin position="41"/>
        <end position="57"/>
    </location>
</feature>
<protein>
    <submittedName>
        <fullName evidence="6">Glycerol-3-phosphate transporter</fullName>
    </submittedName>
</protein>
<evidence type="ECO:0000256" key="1">
    <source>
        <dbReference type="ARBA" id="ARBA00004127"/>
    </source>
</evidence>
<evidence type="ECO:0000313" key="7">
    <source>
        <dbReference type="Proteomes" id="UP000034883"/>
    </source>
</evidence>
<evidence type="ECO:0000256" key="2">
    <source>
        <dbReference type="ARBA" id="ARBA00022692"/>
    </source>
</evidence>
<organism evidence="6 7">
    <name type="scientific">Sandaracinus amylolyticus</name>
    <dbReference type="NCBI Taxonomy" id="927083"/>
    <lineage>
        <taxon>Bacteria</taxon>
        <taxon>Pseudomonadati</taxon>
        <taxon>Myxococcota</taxon>
        <taxon>Polyangia</taxon>
        <taxon>Polyangiales</taxon>
        <taxon>Sandaracinaceae</taxon>
        <taxon>Sandaracinus</taxon>
    </lineage>
</organism>
<dbReference type="PANTHER" id="PTHR43826">
    <property type="entry name" value="GLUCOSE-6-PHOSPHATE EXCHANGER SLC37A4"/>
    <property type="match status" value="1"/>
</dbReference>
<dbReference type="Gene3D" id="1.20.1250.20">
    <property type="entry name" value="MFS general substrate transporter like domains"/>
    <property type="match status" value="2"/>
</dbReference>
<feature type="transmembrane region" description="Helical" evidence="5">
    <location>
        <begin position="202"/>
        <end position="222"/>
    </location>
</feature>
<dbReference type="InterPro" id="IPR051337">
    <property type="entry name" value="OPA_Antiporter"/>
</dbReference>
<dbReference type="PANTHER" id="PTHR43826:SF3">
    <property type="entry name" value="GLUCOSE-6-PHOSPHATE EXCHANGER SLC37A4"/>
    <property type="match status" value="1"/>
</dbReference>
<feature type="transmembrane region" description="Helical" evidence="5">
    <location>
        <begin position="171"/>
        <end position="190"/>
    </location>
</feature>
<dbReference type="KEGG" id="samy:DB32_001975"/>
<feature type="transmembrane region" description="Helical" evidence="5">
    <location>
        <begin position="106"/>
        <end position="127"/>
    </location>
</feature>
<keyword evidence="4 5" id="KW-0472">Membrane</keyword>
<dbReference type="STRING" id="927083.DB32_001975"/>
<reference evidence="6 7" key="1">
    <citation type="submission" date="2015-03" db="EMBL/GenBank/DDBJ databases">
        <title>Genome assembly of Sandaracinus amylolyticus DSM 53668.</title>
        <authorList>
            <person name="Sharma G."/>
            <person name="Subramanian S."/>
        </authorList>
    </citation>
    <scope>NUCLEOTIDE SEQUENCE [LARGE SCALE GENOMIC DNA]</scope>
    <source>
        <strain evidence="6 7">DSM 53668</strain>
    </source>
</reference>
<dbReference type="GO" id="GO:0061513">
    <property type="term" value="F:glucose 6-phosphate:phosphate antiporter activity"/>
    <property type="evidence" value="ECO:0007669"/>
    <property type="project" value="TreeGrafter"/>
</dbReference>
<feature type="transmembrane region" description="Helical" evidence="5">
    <location>
        <begin position="436"/>
        <end position="454"/>
    </location>
</feature>
<dbReference type="Pfam" id="PF07690">
    <property type="entry name" value="MFS_1"/>
    <property type="match status" value="1"/>
</dbReference>
<accession>A0A0F6YHA3</accession>
<evidence type="ECO:0000313" key="6">
    <source>
        <dbReference type="EMBL" id="AKF04826.1"/>
    </source>
</evidence>
<dbReference type="InterPro" id="IPR036259">
    <property type="entry name" value="MFS_trans_sf"/>
</dbReference>
<keyword evidence="3 5" id="KW-1133">Transmembrane helix</keyword>
<feature type="transmembrane region" description="Helical" evidence="5">
    <location>
        <begin position="397"/>
        <end position="416"/>
    </location>
</feature>
<dbReference type="OrthoDB" id="9766638at2"/>
<comment type="subcellular location">
    <subcellularLocation>
        <location evidence="1">Endomembrane system</location>
        <topology evidence="1">Multi-pass membrane protein</topology>
    </subcellularLocation>
</comment>
<feature type="transmembrane region" description="Helical" evidence="5">
    <location>
        <begin position="270"/>
        <end position="289"/>
    </location>
</feature>
<feature type="transmembrane region" description="Helical" evidence="5">
    <location>
        <begin position="6"/>
        <end position="25"/>
    </location>
</feature>
<evidence type="ECO:0000256" key="4">
    <source>
        <dbReference type="ARBA" id="ARBA00023136"/>
    </source>
</evidence>
<feature type="transmembrane region" description="Helical" evidence="5">
    <location>
        <begin position="139"/>
        <end position="159"/>
    </location>
</feature>
<dbReference type="GO" id="GO:0012505">
    <property type="term" value="C:endomembrane system"/>
    <property type="evidence" value="ECO:0007669"/>
    <property type="project" value="UniProtKB-SubCell"/>
</dbReference>
<sequence length="469" mass="50126">MPIWLSRLLPIAILLAVITIVVARLPKVDLGHSKAFTTRRFLNWFPLGLTYAFLYMARYNLAAAKNDLGDLITNEDFGTIKAAGTVVYGVSFLINGPLTDRIGGRATMLLAALGAALANFAMGGLLLSGTRDHVVELFMLLYAANMYFQSFGAVSIVKVNAAWFHLRERGTFGGIFGILISLGLYFAFDWCAFIADAAPTEWVFFVPASVLLVFFVIDWFLVRDTPGQAGQADFETGDATWGDDAAQAPGIRGTVAGVVKVGRMMLSQPVILIIAAIEFCSGFLRSALMDWYALFTRQTHVSGDFVADNWGMMQCIAGILGGVVAGVISDRVFGSRRGPVASILYGVMLGGAIVMTFSLETTPLLSGVVVVMMLAIIGVHGMLSGAASMDFGGKKNVGVVVGIIDGLVYLGQGVQYMTLGHALPSEAPANEVPSNWIAWPIWMIPVSLLGLALATRVWNARPKGAAAGH</sequence>
<dbReference type="SUPFAM" id="SSF103473">
    <property type="entry name" value="MFS general substrate transporter"/>
    <property type="match status" value="1"/>
</dbReference>
<feature type="transmembrane region" description="Helical" evidence="5">
    <location>
        <begin position="340"/>
        <end position="359"/>
    </location>
</feature>
<dbReference type="GO" id="GO:0016020">
    <property type="term" value="C:membrane"/>
    <property type="evidence" value="ECO:0007669"/>
    <property type="project" value="InterPro"/>
</dbReference>
<feature type="transmembrane region" description="Helical" evidence="5">
    <location>
        <begin position="309"/>
        <end position="328"/>
    </location>
</feature>
<gene>
    <name evidence="6" type="ORF">DB32_001975</name>
</gene>
<dbReference type="RefSeq" id="WP_053232126.1">
    <property type="nucleotide sequence ID" value="NZ_CP011125.1"/>
</dbReference>
<feature type="transmembrane region" description="Helical" evidence="5">
    <location>
        <begin position="77"/>
        <end position="94"/>
    </location>
</feature>
<evidence type="ECO:0000256" key="5">
    <source>
        <dbReference type="SAM" id="Phobius"/>
    </source>
</evidence>
<dbReference type="EMBL" id="CP011125">
    <property type="protein sequence ID" value="AKF04826.1"/>
    <property type="molecule type" value="Genomic_DNA"/>
</dbReference>
<dbReference type="PIRSF" id="PIRSF002808">
    <property type="entry name" value="Hexose_phosphate_transp"/>
    <property type="match status" value="1"/>
</dbReference>
<evidence type="ECO:0000256" key="3">
    <source>
        <dbReference type="ARBA" id="ARBA00022989"/>
    </source>
</evidence>